<dbReference type="PANTHER" id="PTHR11232:SF74">
    <property type="entry name" value="PTB DOMAIN-CONTAINING ADAPTER PROTEIN CED-6-LIKE PROTEIN"/>
    <property type="match status" value="1"/>
</dbReference>
<protein>
    <submittedName>
        <fullName evidence="3">PID domain-containing protein</fullName>
    </submittedName>
</protein>
<dbReference type="PROSITE" id="PS01179">
    <property type="entry name" value="PID"/>
    <property type="match status" value="1"/>
</dbReference>
<evidence type="ECO:0000313" key="3">
    <source>
        <dbReference type="WBParaSite" id="maker-uti_cns_0004674-snap-gene-0.4-mRNA-1"/>
    </source>
</evidence>
<evidence type="ECO:0000259" key="1">
    <source>
        <dbReference type="PROSITE" id="PS01179"/>
    </source>
</evidence>
<organism evidence="2 3">
    <name type="scientific">Macrostomum lignano</name>
    <dbReference type="NCBI Taxonomy" id="282301"/>
    <lineage>
        <taxon>Eukaryota</taxon>
        <taxon>Metazoa</taxon>
        <taxon>Spiralia</taxon>
        <taxon>Lophotrochozoa</taxon>
        <taxon>Platyhelminthes</taxon>
        <taxon>Rhabditophora</taxon>
        <taxon>Macrostomorpha</taxon>
        <taxon>Macrostomida</taxon>
        <taxon>Macrostomidae</taxon>
        <taxon>Macrostomum</taxon>
    </lineage>
</organism>
<dbReference type="WBParaSite" id="maker-uti_cns_0004674-snap-gene-0.4-mRNA-1">
    <property type="protein sequence ID" value="maker-uti_cns_0004674-snap-gene-0.4-mRNA-1"/>
    <property type="gene ID" value="maker-uti_cns_0004674-snap-gene-0.4"/>
</dbReference>
<accession>A0A1I8H684</accession>
<dbReference type="SUPFAM" id="SSF50729">
    <property type="entry name" value="PH domain-like"/>
    <property type="match status" value="1"/>
</dbReference>
<feature type="domain" description="PID" evidence="1">
    <location>
        <begin position="116"/>
        <end position="238"/>
    </location>
</feature>
<dbReference type="PANTHER" id="PTHR11232">
    <property type="entry name" value="PHOSPHOTYROSINE INTERACTION DOMAIN-CONTAINING FAMILY MEMBER"/>
    <property type="match status" value="1"/>
</dbReference>
<dbReference type="InterPro" id="IPR051133">
    <property type="entry name" value="Adapter_Engulfment-Domain"/>
</dbReference>
<dbReference type="SMART" id="SM00462">
    <property type="entry name" value="PTB"/>
    <property type="match status" value="1"/>
</dbReference>
<dbReference type="AlphaFoldDB" id="A0A1I8H684"/>
<dbReference type="InterPro" id="IPR011993">
    <property type="entry name" value="PH-like_dom_sf"/>
</dbReference>
<evidence type="ECO:0000313" key="2">
    <source>
        <dbReference type="Proteomes" id="UP000095280"/>
    </source>
</evidence>
<proteinExistence type="predicted"/>
<dbReference type="Gene3D" id="2.30.29.30">
    <property type="entry name" value="Pleckstrin-homology domain (PH domain)/Phosphotyrosine-binding domain (PTB)"/>
    <property type="match status" value="1"/>
</dbReference>
<dbReference type="Pfam" id="PF00640">
    <property type="entry name" value="PID"/>
    <property type="match status" value="1"/>
</dbReference>
<name>A0A1I8H684_9PLAT</name>
<sequence length="265" mass="29175">GGAAAAVKNSKATALTEVLPRRELPAFPAGGCSRSWMADGAAGGEVGGRRELSGAVGGGNHDDVVLVRSRSIDCLDGDAASLQRRRLASAASAAFRPLVSESWPHHPDVLLRDSFSYSVSYLGFRPLADHTDPTETAQVMQMFRCKSADILKLPRIRLTVCYRGVKFINPDNDMVITEHRITEIYFACQDNTRRANFAYVTKDSVNGVHYCHCFASHSPETAVLIIQTLSEACGLANQLIEFNQLRRQLQPDARRRSSRKRNKQT</sequence>
<dbReference type="Proteomes" id="UP000095280">
    <property type="component" value="Unplaced"/>
</dbReference>
<keyword evidence="2" id="KW-1185">Reference proteome</keyword>
<dbReference type="InterPro" id="IPR006020">
    <property type="entry name" value="PTB/PI_dom"/>
</dbReference>
<reference evidence="3" key="1">
    <citation type="submission" date="2016-11" db="UniProtKB">
        <authorList>
            <consortium name="WormBaseParasite"/>
        </authorList>
    </citation>
    <scope>IDENTIFICATION</scope>
</reference>